<dbReference type="OrthoDB" id="2367685at2759"/>
<organism evidence="3 4">
    <name type="scientific">Schizopora paradoxa</name>
    <dbReference type="NCBI Taxonomy" id="27342"/>
    <lineage>
        <taxon>Eukaryota</taxon>
        <taxon>Fungi</taxon>
        <taxon>Dikarya</taxon>
        <taxon>Basidiomycota</taxon>
        <taxon>Agaricomycotina</taxon>
        <taxon>Agaricomycetes</taxon>
        <taxon>Hymenochaetales</taxon>
        <taxon>Schizoporaceae</taxon>
        <taxon>Schizopora</taxon>
    </lineage>
</organism>
<evidence type="ECO:0000256" key="1">
    <source>
        <dbReference type="SAM" id="Coils"/>
    </source>
</evidence>
<dbReference type="AlphaFoldDB" id="A0A0H2RV47"/>
<feature type="compositionally biased region" description="Polar residues" evidence="2">
    <location>
        <begin position="275"/>
        <end position="303"/>
    </location>
</feature>
<name>A0A0H2RV47_9AGAM</name>
<accession>A0A0H2RV47</accession>
<proteinExistence type="predicted"/>
<feature type="region of interest" description="Disordered" evidence="2">
    <location>
        <begin position="179"/>
        <end position="203"/>
    </location>
</feature>
<dbReference type="EMBL" id="KQ085925">
    <property type="protein sequence ID" value="KLO15724.1"/>
    <property type="molecule type" value="Genomic_DNA"/>
</dbReference>
<feature type="coiled-coil region" evidence="1">
    <location>
        <begin position="867"/>
        <end position="945"/>
    </location>
</feature>
<evidence type="ECO:0000313" key="3">
    <source>
        <dbReference type="EMBL" id="KLO15724.1"/>
    </source>
</evidence>
<feature type="compositionally biased region" description="Low complexity" evidence="2">
    <location>
        <begin position="1062"/>
        <end position="1071"/>
    </location>
</feature>
<sequence length="1106" mass="119697">MASRTNPDTRPLPAGWIELLDEQRNLWYYKNVSVNPNRISYVHPLGPDPTYASVQSGTRTSGSGNMSKAQLLYASSMSNMNRNPVQLEIHPATSSSSPSDGFRGETAAPTQPHQQQVSSDYSAMNQNLSLRPGREAYICPPPDSEYQTPAHQQHSRGTNSDVIDYLSAATSLRRELPSTYSEVCDPEPEQGAPPPGWTATNEIEEDDGDSQLAYLAGDAHRVPQRQPTLPSYSEPSFPDDIPETNSALSRQEDLATRQVHVEVPSYSEEPPNIPQPSENAPSAHPSQATGGTAQQQSSFNSRRPSGARPASERRVSGLHILPSPAASVHTFSSGSSSQSASPAPSFYSFSQSPQGPRNLSTVASPVTPASVAPSLPPPPPPNKPSSDPIAVGPQPHHPSRTAPATPTSARPPAGFHRPSEPNVAHPSLPAPQLPHRSYSAQARVGGFDARSNAQFPSAPPQGPSLPPLPQWSVPPALNYVTPATPVNVQNGPAPQQMQTAAPFQPHPNFAPNNQAAPAQAQAPAQHNRGIVDTLTHNKTIRNGVLGGIAGLVGAAVLNTVVNGDPTQSVLSSDTISSAINGVSNFVGGGDSGGDGGGGGIFDNSQNFTSTDQSSQPDYSNMFNGVDQQDPVSIAPSDYLLQPSSPVLDPSSFDTSNYSPPPSANGFDSSMNDPSMNNNLNYSPPPQNSYFDSSSYNAYSYSPPPVNSSLDSGAYNAYDNNTPPPSSPGGNNQFSVDTSNNQTSSSSGDGPLSKMHDMLDEVKKIYKHGQQQNSHAQTQVQAPIYQHQQHQAQAHTAVSQSQPQHQASAYQQPPQTHPNPPHPQYTQSSGFHNQTQGQLSGWQQQHPQQIYPNQLQLQQQQHAHPGRKQQLEAQLAQIQQEQAAMYKKLNDEITTQPDQSAYLVNFNRMKKEQDMRMDQVRAELVRLQQQEELAKVNQQIQFASKLEQDSYHNALLILEPDAYLKFDTQQHNQNGNSGNHPPPFRPFNQNNSDNFFQQMHPLNFAGQSSNLNSYQQTPPAHHSAHLGHSANHHTPHLGVYAAHQAHHARPNFSGPHPPHHPPHVQQLPQHSQATQQHHMISNKMSEKLGEYTVKGVVKLGGMLFGNN</sequence>
<feature type="compositionally biased region" description="Low complexity" evidence="2">
    <location>
        <begin position="667"/>
        <end position="688"/>
    </location>
</feature>
<feature type="compositionally biased region" description="Polar residues" evidence="2">
    <location>
        <begin position="768"/>
        <end position="777"/>
    </location>
</feature>
<feature type="compositionally biased region" description="Polar residues" evidence="2">
    <location>
        <begin position="732"/>
        <end position="747"/>
    </location>
</feature>
<dbReference type="Proteomes" id="UP000053477">
    <property type="component" value="Unassembled WGS sequence"/>
</dbReference>
<dbReference type="STRING" id="27342.A0A0H2RV47"/>
<feature type="region of interest" description="Disordered" evidence="2">
    <location>
        <begin position="450"/>
        <end position="470"/>
    </location>
</feature>
<feature type="compositionally biased region" description="Polar residues" evidence="2">
    <location>
        <begin position="108"/>
        <end position="121"/>
    </location>
</feature>
<feature type="compositionally biased region" description="Pro residues" evidence="2">
    <location>
        <begin position="457"/>
        <end position="469"/>
    </location>
</feature>
<feature type="compositionally biased region" description="Polar residues" evidence="2">
    <location>
        <begin position="225"/>
        <end position="234"/>
    </location>
</feature>
<evidence type="ECO:0000313" key="4">
    <source>
        <dbReference type="Proteomes" id="UP000053477"/>
    </source>
</evidence>
<reference evidence="3 4" key="1">
    <citation type="submission" date="2015-04" db="EMBL/GenBank/DDBJ databases">
        <title>Complete genome sequence of Schizopora paradoxa KUC8140, a cosmopolitan wood degrader in East Asia.</title>
        <authorList>
            <consortium name="DOE Joint Genome Institute"/>
            <person name="Min B."/>
            <person name="Park H."/>
            <person name="Jang Y."/>
            <person name="Kim J.-J."/>
            <person name="Kim K.H."/>
            <person name="Pangilinan J."/>
            <person name="Lipzen A."/>
            <person name="Riley R."/>
            <person name="Grigoriev I.V."/>
            <person name="Spatafora J.W."/>
            <person name="Choi I.-G."/>
        </authorList>
    </citation>
    <scope>NUCLEOTIDE SEQUENCE [LARGE SCALE GENOMIC DNA]</scope>
    <source>
        <strain evidence="3 4">KUC8140</strain>
    </source>
</reference>
<feature type="compositionally biased region" description="Polar residues" evidence="2">
    <location>
        <begin position="602"/>
        <end position="630"/>
    </location>
</feature>
<feature type="region of interest" description="Disordered" evidence="2">
    <location>
        <begin position="709"/>
        <end position="754"/>
    </location>
</feature>
<feature type="compositionally biased region" description="Gly residues" evidence="2">
    <location>
        <begin position="586"/>
        <end position="600"/>
    </location>
</feature>
<feature type="compositionally biased region" description="Low complexity" evidence="2">
    <location>
        <begin position="400"/>
        <end position="413"/>
    </location>
</feature>
<feature type="region of interest" description="Disordered" evidence="2">
    <location>
        <begin position="222"/>
        <end position="434"/>
    </location>
</feature>
<feature type="compositionally biased region" description="Low complexity" evidence="2">
    <location>
        <begin position="986"/>
        <end position="997"/>
    </location>
</feature>
<feature type="region of interest" description="Disordered" evidence="2">
    <location>
        <begin position="586"/>
        <end position="688"/>
    </location>
</feature>
<feature type="compositionally biased region" description="Polar residues" evidence="2">
    <location>
        <begin position="1004"/>
        <end position="1017"/>
    </location>
</feature>
<dbReference type="InParanoid" id="A0A0H2RV47"/>
<feature type="compositionally biased region" description="Low complexity" evidence="2">
    <location>
        <begin position="968"/>
        <end position="978"/>
    </location>
</feature>
<protein>
    <recommendedName>
        <fullName evidence="5">WW domain-containing protein</fullName>
    </recommendedName>
</protein>
<feature type="compositionally biased region" description="Polar residues" evidence="2">
    <location>
        <begin position="145"/>
        <end position="159"/>
    </location>
</feature>
<feature type="region of interest" description="Disordered" evidence="2">
    <location>
        <begin position="133"/>
        <end position="159"/>
    </location>
</feature>
<feature type="region of interest" description="Disordered" evidence="2">
    <location>
        <begin position="767"/>
        <end position="845"/>
    </location>
</feature>
<feature type="compositionally biased region" description="Pro residues" evidence="2">
    <location>
        <begin position="374"/>
        <end position="383"/>
    </location>
</feature>
<feature type="compositionally biased region" description="Low complexity" evidence="2">
    <location>
        <begin position="331"/>
        <end position="373"/>
    </location>
</feature>
<gene>
    <name evidence="3" type="ORF">SCHPADRAFT_902092</name>
</gene>
<feature type="region of interest" description="Disordered" evidence="2">
    <location>
        <begin position="1051"/>
        <end position="1076"/>
    </location>
</feature>
<keyword evidence="4" id="KW-1185">Reference proteome</keyword>
<feature type="region of interest" description="Disordered" evidence="2">
    <location>
        <begin position="90"/>
        <end position="121"/>
    </location>
</feature>
<keyword evidence="1" id="KW-0175">Coiled coil</keyword>
<evidence type="ECO:0000256" key="2">
    <source>
        <dbReference type="SAM" id="MobiDB-lite"/>
    </source>
</evidence>
<feature type="compositionally biased region" description="Low complexity" evidence="2">
    <location>
        <begin position="833"/>
        <end position="845"/>
    </location>
</feature>
<feature type="region of interest" description="Disordered" evidence="2">
    <location>
        <begin position="968"/>
        <end position="1028"/>
    </location>
</feature>
<feature type="compositionally biased region" description="Low complexity" evidence="2">
    <location>
        <begin position="778"/>
        <end position="801"/>
    </location>
</feature>
<evidence type="ECO:0008006" key="5">
    <source>
        <dbReference type="Google" id="ProtNLM"/>
    </source>
</evidence>